<dbReference type="CDD" id="cd11041">
    <property type="entry name" value="CYP503A1-like"/>
    <property type="match status" value="1"/>
</dbReference>
<keyword evidence="4" id="KW-0560">Oxidoreductase</keyword>
<evidence type="ECO:0000256" key="2">
    <source>
        <dbReference type="ARBA" id="ARBA00010617"/>
    </source>
</evidence>
<dbReference type="Pfam" id="PF00067">
    <property type="entry name" value="p450"/>
    <property type="match status" value="1"/>
</dbReference>
<dbReference type="PANTHER" id="PTHR46206">
    <property type="entry name" value="CYTOCHROME P450"/>
    <property type="match status" value="1"/>
</dbReference>
<accession>A0AAD6VXA5</accession>
<comment type="caution">
    <text evidence="8">The sequence shown here is derived from an EMBL/GenBank/DDBJ whole genome shotgun (WGS) entry which is preliminary data.</text>
</comment>
<dbReference type="InterPro" id="IPR001128">
    <property type="entry name" value="Cyt_P450"/>
</dbReference>
<dbReference type="InterPro" id="IPR002403">
    <property type="entry name" value="Cyt_P450_E_grp-IV"/>
</dbReference>
<dbReference type="GO" id="GO:0004497">
    <property type="term" value="F:monooxygenase activity"/>
    <property type="evidence" value="ECO:0007669"/>
    <property type="project" value="InterPro"/>
</dbReference>
<keyword evidence="9" id="KW-1185">Reference proteome</keyword>
<dbReference type="Proteomes" id="UP001219525">
    <property type="component" value="Unassembled WGS sequence"/>
</dbReference>
<evidence type="ECO:0000256" key="5">
    <source>
        <dbReference type="ARBA" id="ARBA00023004"/>
    </source>
</evidence>
<dbReference type="GO" id="GO:0020037">
    <property type="term" value="F:heme binding"/>
    <property type="evidence" value="ECO:0007669"/>
    <property type="project" value="InterPro"/>
</dbReference>
<keyword evidence="7" id="KW-0732">Signal</keyword>
<evidence type="ECO:0000256" key="7">
    <source>
        <dbReference type="SAM" id="SignalP"/>
    </source>
</evidence>
<name>A0AAD6VXA5_9AGAR</name>
<evidence type="ECO:0000256" key="1">
    <source>
        <dbReference type="ARBA" id="ARBA00001971"/>
    </source>
</evidence>
<feature type="signal peptide" evidence="7">
    <location>
        <begin position="1"/>
        <end position="21"/>
    </location>
</feature>
<reference evidence="8" key="1">
    <citation type="submission" date="2023-03" db="EMBL/GenBank/DDBJ databases">
        <title>Massive genome expansion in bonnet fungi (Mycena s.s.) driven by repeated elements and novel gene families across ecological guilds.</title>
        <authorList>
            <consortium name="Lawrence Berkeley National Laboratory"/>
            <person name="Harder C.B."/>
            <person name="Miyauchi S."/>
            <person name="Viragh M."/>
            <person name="Kuo A."/>
            <person name="Thoen E."/>
            <person name="Andreopoulos B."/>
            <person name="Lu D."/>
            <person name="Skrede I."/>
            <person name="Drula E."/>
            <person name="Henrissat B."/>
            <person name="Morin E."/>
            <person name="Kohler A."/>
            <person name="Barry K."/>
            <person name="LaButti K."/>
            <person name="Morin E."/>
            <person name="Salamov A."/>
            <person name="Lipzen A."/>
            <person name="Mereny Z."/>
            <person name="Hegedus B."/>
            <person name="Baldrian P."/>
            <person name="Stursova M."/>
            <person name="Weitz H."/>
            <person name="Taylor A."/>
            <person name="Grigoriev I.V."/>
            <person name="Nagy L.G."/>
            <person name="Martin F."/>
            <person name="Kauserud H."/>
        </authorList>
    </citation>
    <scope>NUCLEOTIDE SEQUENCE</scope>
    <source>
        <strain evidence="8">9144</strain>
    </source>
</reference>
<sequence length="883" mass="97757">MLLHILLLAARWFRQFLQTLSDLIYWTTYNRSRAIAILKHSFANSHLPAHRVPAFPFGVITVISDQQLIDEMMDAPLSVLNFEPVSHQLLQSDYVCFGDISSRHSLVVMNQKFNRRLSHLFPEVCEAASTILEDQLKDVTTHDFGNPLCHDPAVYNLIHTYTENSVKWAAQINSFPKFMHSIVGPIISQAKMHAKLLGQAIAREVDRRRRRLLEGEVDFAVLTDYLSCLIEASIDDPSESAYDRIATRLLLFSFAAYHTSINAPADKMLAARLRTEVLEACNGSTLGPDSLQQLQLMDSFMSESARMNPIGISTHKDYSMGMSILSRFALEDFNFRSHKLTVPKGSVVITHLDTVNRNDAIYPRPDLFDSNRFMKSDDEDMGDRKSTYTTVTPQFMYFGTTRRPCPGRFFAEAEMKALISHMVLHYDIATLELGERPRNDDLGLGVLPNSNAGNSALGISGQHFFCKVHELIDFALKFGSDLNNRHVRTMKTEISVDHSGTLAGSFNCIGIKKTPLTLQGLGSRSRAKNVISGLVLTKVQAPTHRTLRGWGRVAEFKSYITPRRISVSRDNSFRTSKAPTPPRRLAFNNHAGRLASAAGASVEQLGDNSTADTLSNIRLRTYTLAYGHNGSWHGRRWTLSAPAARAKVVDGEEGELQVVATMMHGCGHRTACLRHQGALAWGCMLHAVHMQAAASARRARRRLRHKPHHSAPPTLACARWPLVVLYAVSMAVHAKIGWRLHRHPPPVSAPPALVPPTSAPPASACKLYPGQIHVVLRVYLLYDLQVHHTCASGIVTSVASVIGMHSILMIMHGYTWVSAPPASLAAPPASLPPFIGMHSMGLGISWGFTTSMNCAKCARQGASGIGTHLMAFSLTTQIQYNFT</sequence>
<evidence type="ECO:0000256" key="6">
    <source>
        <dbReference type="PIRSR" id="PIRSR602403-1"/>
    </source>
</evidence>
<dbReference type="EMBL" id="JARJCW010000008">
    <property type="protein sequence ID" value="KAJ7221489.1"/>
    <property type="molecule type" value="Genomic_DNA"/>
</dbReference>
<organism evidence="8 9">
    <name type="scientific">Mycena pura</name>
    <dbReference type="NCBI Taxonomy" id="153505"/>
    <lineage>
        <taxon>Eukaryota</taxon>
        <taxon>Fungi</taxon>
        <taxon>Dikarya</taxon>
        <taxon>Basidiomycota</taxon>
        <taxon>Agaricomycotina</taxon>
        <taxon>Agaricomycetes</taxon>
        <taxon>Agaricomycetidae</taxon>
        <taxon>Agaricales</taxon>
        <taxon>Marasmiineae</taxon>
        <taxon>Mycenaceae</taxon>
        <taxon>Mycena</taxon>
    </lineage>
</organism>
<dbReference type="PRINTS" id="PR00465">
    <property type="entry name" value="EP450IV"/>
</dbReference>
<dbReference type="GO" id="GO:0016705">
    <property type="term" value="F:oxidoreductase activity, acting on paired donors, with incorporation or reduction of molecular oxygen"/>
    <property type="evidence" value="ECO:0007669"/>
    <property type="project" value="InterPro"/>
</dbReference>
<feature type="binding site" description="axial binding residue" evidence="6">
    <location>
        <position position="405"/>
    </location>
    <ligand>
        <name>heme</name>
        <dbReference type="ChEBI" id="CHEBI:30413"/>
    </ligand>
    <ligandPart>
        <name>Fe</name>
        <dbReference type="ChEBI" id="CHEBI:18248"/>
    </ligandPart>
</feature>
<comment type="similarity">
    <text evidence="2">Belongs to the cytochrome P450 family.</text>
</comment>
<dbReference type="Gene3D" id="1.10.630.10">
    <property type="entry name" value="Cytochrome P450"/>
    <property type="match status" value="1"/>
</dbReference>
<keyword evidence="3 6" id="KW-0479">Metal-binding</keyword>
<dbReference type="SUPFAM" id="SSF48264">
    <property type="entry name" value="Cytochrome P450"/>
    <property type="match status" value="1"/>
</dbReference>
<keyword evidence="6" id="KW-0349">Heme</keyword>
<evidence type="ECO:0000313" key="8">
    <source>
        <dbReference type="EMBL" id="KAJ7221489.1"/>
    </source>
</evidence>
<comment type="cofactor">
    <cofactor evidence="1 6">
        <name>heme</name>
        <dbReference type="ChEBI" id="CHEBI:30413"/>
    </cofactor>
</comment>
<dbReference type="GO" id="GO:0005506">
    <property type="term" value="F:iron ion binding"/>
    <property type="evidence" value="ECO:0007669"/>
    <property type="project" value="InterPro"/>
</dbReference>
<feature type="chain" id="PRO_5042090148" evidence="7">
    <location>
        <begin position="22"/>
        <end position="883"/>
    </location>
</feature>
<keyword evidence="5 6" id="KW-0408">Iron</keyword>
<evidence type="ECO:0000313" key="9">
    <source>
        <dbReference type="Proteomes" id="UP001219525"/>
    </source>
</evidence>
<evidence type="ECO:0000256" key="4">
    <source>
        <dbReference type="ARBA" id="ARBA00023002"/>
    </source>
</evidence>
<proteinExistence type="inferred from homology"/>
<protein>
    <submittedName>
        <fullName evidence="8">Cytochrome P450</fullName>
    </submittedName>
</protein>
<evidence type="ECO:0000256" key="3">
    <source>
        <dbReference type="ARBA" id="ARBA00022723"/>
    </source>
</evidence>
<gene>
    <name evidence="8" type="ORF">GGX14DRAFT_669916</name>
</gene>
<dbReference type="AlphaFoldDB" id="A0AAD6VXA5"/>
<dbReference type="InterPro" id="IPR036396">
    <property type="entry name" value="Cyt_P450_sf"/>
</dbReference>